<organism evidence="1 2">
    <name type="scientific">Megasphaera hutchinsoni</name>
    <dbReference type="NCBI Taxonomy" id="1588748"/>
    <lineage>
        <taxon>Bacteria</taxon>
        <taxon>Bacillati</taxon>
        <taxon>Bacillota</taxon>
        <taxon>Negativicutes</taxon>
        <taxon>Veillonellales</taxon>
        <taxon>Veillonellaceae</taxon>
        <taxon>Megasphaera</taxon>
    </lineage>
</organism>
<keyword evidence="2" id="KW-1185">Reference proteome</keyword>
<accession>A0A134CKC9</accession>
<protein>
    <submittedName>
        <fullName evidence="1">Uncharacterized protein</fullName>
    </submittedName>
</protein>
<comment type="caution">
    <text evidence="1">The sequence shown here is derived from an EMBL/GenBank/DDBJ whole genome shotgun (WGS) entry which is preliminary data.</text>
</comment>
<evidence type="ECO:0000313" key="1">
    <source>
        <dbReference type="EMBL" id="KXB92655.1"/>
    </source>
</evidence>
<dbReference type="Proteomes" id="UP000070160">
    <property type="component" value="Unassembled WGS sequence"/>
</dbReference>
<proteinExistence type="predicted"/>
<reference evidence="2" key="1">
    <citation type="submission" date="2016-01" db="EMBL/GenBank/DDBJ databases">
        <authorList>
            <person name="Mitreva M."/>
            <person name="Pepin K.H."/>
            <person name="Mihindukulasuriya K.A."/>
            <person name="Fulton R."/>
            <person name="Fronick C."/>
            <person name="O'Laughlin M."/>
            <person name="Miner T."/>
            <person name="Herter B."/>
            <person name="Rosa B.A."/>
            <person name="Cordes M."/>
            <person name="Tomlinson C."/>
            <person name="Wollam A."/>
            <person name="Palsikar V.B."/>
            <person name="Mardis E.R."/>
            <person name="Wilson R.K."/>
        </authorList>
    </citation>
    <scope>NUCLEOTIDE SEQUENCE [LARGE SCALE GENOMIC DNA]</scope>
    <source>
        <strain evidence="2">KA00182</strain>
    </source>
</reference>
<gene>
    <name evidence="1" type="ORF">HMPREF3182_00317</name>
</gene>
<dbReference type="STRING" id="1588748.HMPREF3182_00317"/>
<dbReference type="AlphaFoldDB" id="A0A134CKC9"/>
<dbReference type="EMBL" id="LSDT01000008">
    <property type="protein sequence ID" value="KXB92655.1"/>
    <property type="molecule type" value="Genomic_DNA"/>
</dbReference>
<name>A0A134CKC9_9FIRM</name>
<evidence type="ECO:0000313" key="2">
    <source>
        <dbReference type="Proteomes" id="UP000070160"/>
    </source>
</evidence>
<sequence>MGKWGSKIHLLLKKLNKLNKSCYTDKRILRLSFFVGGSYEKCVRHGK</sequence>